<evidence type="ECO:0000256" key="8">
    <source>
        <dbReference type="RuleBase" id="RU000461"/>
    </source>
</evidence>
<dbReference type="InterPro" id="IPR050651">
    <property type="entry name" value="Plant_Cytochrome_P450_Monoox"/>
</dbReference>
<sequence length="524" mass="59843">MDLIQLFLLSALSIFFVSCLMKSLLRPKNKKSTAPMVPGAWPLLGHSQFYNTVNPTHVTFGAMADVYGPVFMTKFGSFNVIIINSKDVAKEIYTVHDKVLERPRLTASKLLGYNYSFLSFSPYGLYWREIRKIATSELFGVDMLMFSRAREADLAFRDLYVRWEKRGEPKEGVLVDMKQEIIDLTKNISLMMVAGKRYFGGNPNCEVKEARRCGKLIREFLDYFSLYLLSDVTPVLGFMEWKIKRGMKRTAKELDKVIEGWVEEHKNKRSDHGASENDYLDILIKILGHDKIPGVSDTHTTIKALCLNMVLNGSETAIVVLVWAVSLLLNNPHVLRKAKEELDSKIGKERVVEELDIKDLVYLQAIVQETFRMYPPVPLIAYRDVVEDFDIACCNCHVPAGTQLMVSAWKIHRDPSVWSNPEQFEPERFLTSNRELDVGGLSYKFFPFGLGRRSCPAIPLGMRMVQYLLARFLHSFDLARPSSQDVDMTETNGMVNHKATPLEVVIIPRLHKTLYEVNHIGTDN</sequence>
<dbReference type="PANTHER" id="PTHR47947:SF29">
    <property type="entry name" value="CYTOCHROME P450 CYP82D47-LIKE"/>
    <property type="match status" value="1"/>
</dbReference>
<keyword evidence="7 8" id="KW-0503">Monooxygenase</keyword>
<dbReference type="InterPro" id="IPR001128">
    <property type="entry name" value="Cyt_P450"/>
</dbReference>
<proteinExistence type="inferred from homology"/>
<dbReference type="Pfam" id="PF00067">
    <property type="entry name" value="p450"/>
    <property type="match status" value="1"/>
</dbReference>
<gene>
    <name evidence="9" type="ORF">ISN45_Aa04g005300</name>
</gene>
<comment type="similarity">
    <text evidence="2 8">Belongs to the cytochrome P450 family.</text>
</comment>
<dbReference type="InterPro" id="IPR017972">
    <property type="entry name" value="Cyt_P450_CS"/>
</dbReference>
<dbReference type="PROSITE" id="PS00086">
    <property type="entry name" value="CYTOCHROME_P450"/>
    <property type="match status" value="1"/>
</dbReference>
<evidence type="ECO:0000256" key="7">
    <source>
        <dbReference type="ARBA" id="ARBA00023033"/>
    </source>
</evidence>
<evidence type="ECO:0000256" key="3">
    <source>
        <dbReference type="ARBA" id="ARBA00022617"/>
    </source>
</evidence>
<dbReference type="GO" id="GO:0005506">
    <property type="term" value="F:iron ion binding"/>
    <property type="evidence" value="ECO:0007669"/>
    <property type="project" value="InterPro"/>
</dbReference>
<evidence type="ECO:0000256" key="1">
    <source>
        <dbReference type="ARBA" id="ARBA00001971"/>
    </source>
</evidence>
<reference evidence="9 10" key="1">
    <citation type="submission" date="2020-12" db="EMBL/GenBank/DDBJ databases">
        <title>Concerted genomic and epigenomic changes stabilize Arabidopsis allopolyploids.</title>
        <authorList>
            <person name="Chen Z."/>
        </authorList>
    </citation>
    <scope>NUCLEOTIDE SEQUENCE [LARGE SCALE GENOMIC DNA]</scope>
    <source>
        <strain evidence="9">Allo738</strain>
        <tissue evidence="9">Leaf</tissue>
    </source>
</reference>
<evidence type="ECO:0000256" key="4">
    <source>
        <dbReference type="ARBA" id="ARBA00022723"/>
    </source>
</evidence>
<keyword evidence="10" id="KW-1185">Reference proteome</keyword>
<keyword evidence="4 8" id="KW-0479">Metal-binding</keyword>
<dbReference type="AlphaFoldDB" id="A0A8T2A2A6"/>
<evidence type="ECO:0000313" key="10">
    <source>
        <dbReference type="Proteomes" id="UP000694240"/>
    </source>
</evidence>
<keyword evidence="3 8" id="KW-0349">Heme</keyword>
<evidence type="ECO:0000256" key="2">
    <source>
        <dbReference type="ARBA" id="ARBA00010617"/>
    </source>
</evidence>
<accession>A0A8T2A2A6</accession>
<dbReference type="Proteomes" id="UP000694240">
    <property type="component" value="Chromosome 9"/>
</dbReference>
<dbReference type="GO" id="GO:0020037">
    <property type="term" value="F:heme binding"/>
    <property type="evidence" value="ECO:0007669"/>
    <property type="project" value="InterPro"/>
</dbReference>
<dbReference type="FunFam" id="1.10.630.10:FF:000026">
    <property type="entry name" value="Cytochrome P450 82C4"/>
    <property type="match status" value="1"/>
</dbReference>
<evidence type="ECO:0000256" key="5">
    <source>
        <dbReference type="ARBA" id="ARBA00023002"/>
    </source>
</evidence>
<dbReference type="EMBL" id="JAEFBK010000009">
    <property type="protein sequence ID" value="KAG7567677.1"/>
    <property type="molecule type" value="Genomic_DNA"/>
</dbReference>
<evidence type="ECO:0000256" key="6">
    <source>
        <dbReference type="ARBA" id="ARBA00023004"/>
    </source>
</evidence>
<dbReference type="GO" id="GO:0016709">
    <property type="term" value="F:oxidoreductase activity, acting on paired donors, with incorporation or reduction of molecular oxygen, NAD(P)H as one donor, and incorporation of one atom of oxygen"/>
    <property type="evidence" value="ECO:0007669"/>
    <property type="project" value="UniProtKB-ARBA"/>
</dbReference>
<evidence type="ECO:0000313" key="9">
    <source>
        <dbReference type="EMBL" id="KAG7567677.1"/>
    </source>
</evidence>
<keyword evidence="6 8" id="KW-0408">Iron</keyword>
<name>A0A8T2A2A6_9BRAS</name>
<keyword evidence="5 8" id="KW-0560">Oxidoreductase</keyword>
<protein>
    <submittedName>
        <fullName evidence="9">Cytochrome P450 superfamily</fullName>
    </submittedName>
</protein>
<comment type="cofactor">
    <cofactor evidence="1">
        <name>heme</name>
        <dbReference type="ChEBI" id="CHEBI:30413"/>
    </cofactor>
</comment>
<organism evidence="9 10">
    <name type="scientific">Arabidopsis thaliana x Arabidopsis arenosa</name>
    <dbReference type="NCBI Taxonomy" id="1240361"/>
    <lineage>
        <taxon>Eukaryota</taxon>
        <taxon>Viridiplantae</taxon>
        <taxon>Streptophyta</taxon>
        <taxon>Embryophyta</taxon>
        <taxon>Tracheophyta</taxon>
        <taxon>Spermatophyta</taxon>
        <taxon>Magnoliopsida</taxon>
        <taxon>eudicotyledons</taxon>
        <taxon>Gunneridae</taxon>
        <taxon>Pentapetalae</taxon>
        <taxon>rosids</taxon>
        <taxon>malvids</taxon>
        <taxon>Brassicales</taxon>
        <taxon>Brassicaceae</taxon>
        <taxon>Camelineae</taxon>
        <taxon>Arabidopsis</taxon>
    </lineage>
</organism>
<comment type="caution">
    <text evidence="9">The sequence shown here is derived from an EMBL/GenBank/DDBJ whole genome shotgun (WGS) entry which is preliminary data.</text>
</comment>
<dbReference type="PANTHER" id="PTHR47947">
    <property type="entry name" value="CYTOCHROME P450 82C3-RELATED"/>
    <property type="match status" value="1"/>
</dbReference>